<evidence type="ECO:0000256" key="1">
    <source>
        <dbReference type="ARBA" id="ARBA00022801"/>
    </source>
</evidence>
<dbReference type="GO" id="GO:0016787">
    <property type="term" value="F:hydrolase activity"/>
    <property type="evidence" value="ECO:0007669"/>
    <property type="project" value="UniProtKB-UniRule"/>
</dbReference>
<evidence type="ECO:0000313" key="8">
    <source>
        <dbReference type="Proteomes" id="UP000287188"/>
    </source>
</evidence>
<name>A0A402ASN8_9CHLR</name>
<dbReference type="EMBL" id="BIFS01000002">
    <property type="protein sequence ID" value="GCE22101.1"/>
    <property type="molecule type" value="Genomic_DNA"/>
</dbReference>
<dbReference type="InterPro" id="IPR016035">
    <property type="entry name" value="Acyl_Trfase/lysoPLipase"/>
</dbReference>
<feature type="domain" description="PNPLA" evidence="6">
    <location>
        <begin position="22"/>
        <end position="217"/>
    </location>
</feature>
<keyword evidence="1 4" id="KW-0378">Hydrolase</keyword>
<feature type="transmembrane region" description="Helical" evidence="5">
    <location>
        <begin position="21"/>
        <end position="43"/>
    </location>
</feature>
<evidence type="ECO:0000259" key="6">
    <source>
        <dbReference type="PROSITE" id="PS51635"/>
    </source>
</evidence>
<dbReference type="Proteomes" id="UP000287188">
    <property type="component" value="Unassembled WGS sequence"/>
</dbReference>
<dbReference type="InterPro" id="IPR050301">
    <property type="entry name" value="NTE"/>
</dbReference>
<keyword evidence="3 4" id="KW-0443">Lipid metabolism</keyword>
<proteinExistence type="predicted"/>
<keyword evidence="2 4" id="KW-0442">Lipid degradation</keyword>
<dbReference type="PROSITE" id="PS51635">
    <property type="entry name" value="PNPLA"/>
    <property type="match status" value="1"/>
</dbReference>
<evidence type="ECO:0000256" key="5">
    <source>
        <dbReference type="SAM" id="Phobius"/>
    </source>
</evidence>
<gene>
    <name evidence="7" type="ORF">KDK_59010</name>
</gene>
<dbReference type="PANTHER" id="PTHR14226:SF57">
    <property type="entry name" value="BLR7027 PROTEIN"/>
    <property type="match status" value="1"/>
</dbReference>
<dbReference type="Pfam" id="PF01734">
    <property type="entry name" value="Patatin"/>
    <property type="match status" value="1"/>
</dbReference>
<keyword evidence="5" id="KW-1133">Transmembrane helix</keyword>
<dbReference type="Gene3D" id="3.40.1090.10">
    <property type="entry name" value="Cytosolic phospholipase A2 catalytic domain"/>
    <property type="match status" value="2"/>
</dbReference>
<evidence type="ECO:0000256" key="2">
    <source>
        <dbReference type="ARBA" id="ARBA00022963"/>
    </source>
</evidence>
<dbReference type="SUPFAM" id="SSF52151">
    <property type="entry name" value="FabD/lysophospholipase-like"/>
    <property type="match status" value="1"/>
</dbReference>
<evidence type="ECO:0000313" key="7">
    <source>
        <dbReference type="EMBL" id="GCE22101.1"/>
    </source>
</evidence>
<feature type="active site" description="Proton acceptor" evidence="4">
    <location>
        <position position="203"/>
    </location>
</feature>
<dbReference type="PANTHER" id="PTHR14226">
    <property type="entry name" value="NEUROPATHY TARGET ESTERASE/SWISS CHEESE D.MELANOGASTER"/>
    <property type="match status" value="1"/>
</dbReference>
<dbReference type="AlphaFoldDB" id="A0A402ASN8"/>
<feature type="active site" description="Nucleophile" evidence="4">
    <location>
        <position position="59"/>
    </location>
</feature>
<dbReference type="GO" id="GO:0016042">
    <property type="term" value="P:lipid catabolic process"/>
    <property type="evidence" value="ECO:0007669"/>
    <property type="project" value="UniProtKB-UniRule"/>
</dbReference>
<protein>
    <submittedName>
        <fullName evidence="7">Patatin</fullName>
    </submittedName>
</protein>
<keyword evidence="8" id="KW-1185">Reference proteome</keyword>
<evidence type="ECO:0000256" key="3">
    <source>
        <dbReference type="ARBA" id="ARBA00023098"/>
    </source>
</evidence>
<feature type="short sequence motif" description="DGA/G" evidence="4">
    <location>
        <begin position="203"/>
        <end position="205"/>
    </location>
</feature>
<sequence length="301" mass="32406">MKFLQKRDQQMTKTKQQQTKALVLGGGGIAGISWETGILVGLAHAGIDVRNADLFLGTSAGSNVAAQITSGLSLDELFQRQVDPALQAHELAPQPDFAKMVADFTHAFEEGGTHSEIMQRMGALALAAPTMSEAQRREVIASRLPVHSWPESPLEIVAVDAFSGERTIFTRESEVELVDAVMASSAVPYVWPPTTVNQSRYIDGGCYSMANLDLAAGFDKILVLQPDIPPFAILESLEEQIERLQREGAQIEVITPDEAMKAALAAAGGNALDPTLRGIAANLGREQSQHEAARVAALWHK</sequence>
<feature type="short sequence motif" description="GXSXG" evidence="4">
    <location>
        <begin position="57"/>
        <end position="61"/>
    </location>
</feature>
<reference evidence="8" key="1">
    <citation type="submission" date="2018-12" db="EMBL/GenBank/DDBJ databases">
        <title>Tengunoibacter tsumagoiensis gen. nov., sp. nov., Dictyobacter kobayashii sp. nov., D. alpinus sp. nov., and D. joshuensis sp. nov. and description of Dictyobacteraceae fam. nov. within the order Ktedonobacterales isolated from Tengu-no-mugimeshi.</title>
        <authorList>
            <person name="Wang C.M."/>
            <person name="Zheng Y."/>
            <person name="Sakai Y."/>
            <person name="Toyoda A."/>
            <person name="Minakuchi Y."/>
            <person name="Abe K."/>
            <person name="Yokota A."/>
            <person name="Yabe S."/>
        </authorList>
    </citation>
    <scope>NUCLEOTIDE SEQUENCE [LARGE SCALE GENOMIC DNA]</scope>
    <source>
        <strain evidence="8">Uno11</strain>
    </source>
</reference>
<feature type="short sequence motif" description="GXGXXG" evidence="4">
    <location>
        <begin position="26"/>
        <end position="31"/>
    </location>
</feature>
<keyword evidence="5" id="KW-0472">Membrane</keyword>
<accession>A0A402ASN8</accession>
<evidence type="ECO:0000256" key="4">
    <source>
        <dbReference type="PROSITE-ProRule" id="PRU01161"/>
    </source>
</evidence>
<dbReference type="InterPro" id="IPR002641">
    <property type="entry name" value="PNPLA_dom"/>
</dbReference>
<keyword evidence="5" id="KW-0812">Transmembrane</keyword>
<comment type="caution">
    <text evidence="7">The sequence shown here is derived from an EMBL/GenBank/DDBJ whole genome shotgun (WGS) entry which is preliminary data.</text>
</comment>
<organism evidence="7 8">
    <name type="scientific">Dictyobacter kobayashii</name>
    <dbReference type="NCBI Taxonomy" id="2014872"/>
    <lineage>
        <taxon>Bacteria</taxon>
        <taxon>Bacillati</taxon>
        <taxon>Chloroflexota</taxon>
        <taxon>Ktedonobacteria</taxon>
        <taxon>Ktedonobacterales</taxon>
        <taxon>Dictyobacteraceae</taxon>
        <taxon>Dictyobacter</taxon>
    </lineage>
</organism>